<evidence type="ECO:0000313" key="11">
    <source>
        <dbReference type="Proteomes" id="UP000196710"/>
    </source>
</evidence>
<accession>A0A1Z2XV75</accession>
<keyword evidence="11" id="KW-1185">Reference proteome</keyword>
<dbReference type="InterPro" id="IPR020598">
    <property type="entry name" value="rRNA_Ade_methylase_Trfase_N"/>
</dbReference>
<evidence type="ECO:0000256" key="2">
    <source>
        <dbReference type="ARBA" id="ARBA00022603"/>
    </source>
</evidence>
<keyword evidence="3 7" id="KW-0808">Transferase</keyword>
<dbReference type="AlphaFoldDB" id="A0A1Z2XV75"/>
<feature type="binding site" evidence="7">
    <location>
        <position position="107"/>
    </location>
    <ligand>
        <name>S-adenosyl-L-methionine</name>
        <dbReference type="ChEBI" id="CHEBI:59789"/>
    </ligand>
</feature>
<reference evidence="11" key="2">
    <citation type="submission" date="2017-05" db="EMBL/GenBank/DDBJ databases">
        <title>Improved OligoMM genomes.</title>
        <authorList>
            <person name="Garzetti D."/>
        </authorList>
    </citation>
    <scope>NUCLEOTIDE SEQUENCE [LARGE SCALE GENOMIC DNA]</scope>
    <source>
        <strain evidence="11">KB18</strain>
    </source>
</reference>
<dbReference type="GO" id="GO:0000179">
    <property type="term" value="F:rRNA (adenine-N6,N6-)-dimethyltransferase activity"/>
    <property type="evidence" value="ECO:0007669"/>
    <property type="project" value="UniProtKB-UniRule"/>
</dbReference>
<dbReference type="GO" id="GO:0003723">
    <property type="term" value="F:RNA binding"/>
    <property type="evidence" value="ECO:0007669"/>
    <property type="project" value="UniProtKB-UniRule"/>
</dbReference>
<dbReference type="PROSITE" id="PS51689">
    <property type="entry name" value="SAM_RNA_A_N6_MT"/>
    <property type="match status" value="1"/>
</dbReference>
<keyword evidence="5 7" id="KW-0694">RNA-binding</keyword>
<dbReference type="PANTHER" id="PTHR11727:SF7">
    <property type="entry name" value="DIMETHYLADENOSINE TRANSFERASE-RELATED"/>
    <property type="match status" value="1"/>
</dbReference>
<dbReference type="InterPro" id="IPR001737">
    <property type="entry name" value="KsgA/Erm"/>
</dbReference>
<dbReference type="EMBL" id="CP065321">
    <property type="protein sequence ID" value="QQR31621.1"/>
    <property type="molecule type" value="Genomic_DNA"/>
</dbReference>
<dbReference type="InterPro" id="IPR020596">
    <property type="entry name" value="rRNA_Ade_Mease_Trfase_CS"/>
</dbReference>
<reference evidence="10 12" key="3">
    <citation type="submission" date="2020-11" db="EMBL/GenBank/DDBJ databases">
        <title>Closed and high quality bacterial genomes of the OMM12 community.</title>
        <authorList>
            <person name="Marbouty M."/>
            <person name="Lamy-Besnier Q."/>
            <person name="Debarbieux L."/>
            <person name="Koszul R."/>
        </authorList>
    </citation>
    <scope>NUCLEOTIDE SEQUENCE [LARGE SCALE GENOMIC DNA]</scope>
    <source>
        <strain evidence="10 12">KB18</strain>
    </source>
</reference>
<keyword evidence="2 7" id="KW-0489">Methyltransferase</keyword>
<sequence length="254" mass="28888">MPKNTRYPKGTPLWASQNFLTSRAGIRRLIGLADIGSSDHVLEIGPGKGHITRELLPRCGRLTAVELDPRLWAGLRERFAGEDKLELIKGDFLKYPLPKGPYKVFANLPFSGTSAILKKLTRAGRPPRAAWLIVELGAARRFTGTGLASYAIRPYFDVRIAAKIPRTEFHPMPGVDAALLELKCKSVPDLPWELQGEYRTFLERAFRAGPRSLLTKRQISAALRREGLPPLCRDGNMEYVQWLCLFRWWREFYR</sequence>
<feature type="binding site" evidence="7">
    <location>
        <position position="66"/>
    </location>
    <ligand>
        <name>S-adenosyl-L-methionine</name>
        <dbReference type="ChEBI" id="CHEBI:59789"/>
    </ligand>
</feature>
<gene>
    <name evidence="9" type="ORF">ADH66_17790</name>
    <name evidence="10" type="ORF">I5Q82_08190</name>
</gene>
<evidence type="ECO:0000256" key="1">
    <source>
        <dbReference type="ARBA" id="ARBA00016505"/>
    </source>
</evidence>
<proteinExistence type="inferred from homology"/>
<dbReference type="PROSITE" id="PS01131">
    <property type="entry name" value="RRNA_A_DIMETH"/>
    <property type="match status" value="1"/>
</dbReference>
<name>A0A1Z2XV75_9FIRM</name>
<evidence type="ECO:0000256" key="3">
    <source>
        <dbReference type="ARBA" id="ARBA00022679"/>
    </source>
</evidence>
<evidence type="ECO:0000256" key="5">
    <source>
        <dbReference type="ARBA" id="ARBA00022884"/>
    </source>
</evidence>
<protein>
    <recommendedName>
        <fullName evidence="1">rRNA adenine N-6-methyltransferase</fullName>
    </recommendedName>
    <alternativeName>
        <fullName evidence="6">Macrolide-lincosamide-streptogramin B resistance protein</fullName>
    </alternativeName>
</protein>
<dbReference type="CDD" id="cd02440">
    <property type="entry name" value="AdoMet_MTases"/>
    <property type="match status" value="1"/>
</dbReference>
<feature type="binding site" evidence="7">
    <location>
        <position position="91"/>
    </location>
    <ligand>
        <name>S-adenosyl-L-methionine</name>
        <dbReference type="ChEBI" id="CHEBI:59789"/>
    </ligand>
</feature>
<feature type="binding site" evidence="7">
    <location>
        <position position="20"/>
    </location>
    <ligand>
        <name>S-adenosyl-L-methionine</name>
        <dbReference type="ChEBI" id="CHEBI:59789"/>
    </ligand>
</feature>
<evidence type="ECO:0000313" key="10">
    <source>
        <dbReference type="EMBL" id="QQR31621.1"/>
    </source>
</evidence>
<comment type="similarity">
    <text evidence="7">Belongs to the class I-like SAM-binding methyltransferase superfamily. rRNA adenine N(6)-methyltransferase family.</text>
</comment>
<dbReference type="Pfam" id="PF00398">
    <property type="entry name" value="RrnaAD"/>
    <property type="match status" value="1"/>
</dbReference>
<dbReference type="Gene3D" id="1.10.8.100">
    <property type="entry name" value="Ribosomal RNA adenine dimethylase-like, domain 2"/>
    <property type="match status" value="1"/>
</dbReference>
<dbReference type="Proteomes" id="UP000596035">
    <property type="component" value="Chromosome"/>
</dbReference>
<evidence type="ECO:0000256" key="7">
    <source>
        <dbReference type="PROSITE-ProRule" id="PRU01026"/>
    </source>
</evidence>
<dbReference type="GO" id="GO:0005829">
    <property type="term" value="C:cytosol"/>
    <property type="evidence" value="ECO:0007669"/>
    <property type="project" value="TreeGrafter"/>
</dbReference>
<evidence type="ECO:0000256" key="6">
    <source>
        <dbReference type="ARBA" id="ARBA00029941"/>
    </source>
</evidence>
<evidence type="ECO:0000313" key="12">
    <source>
        <dbReference type="Proteomes" id="UP000596035"/>
    </source>
</evidence>
<dbReference type="KEGG" id="amur:ADH66_17790"/>
<dbReference type="PANTHER" id="PTHR11727">
    <property type="entry name" value="DIMETHYLADENOSINE TRANSFERASE"/>
    <property type="match status" value="1"/>
</dbReference>
<evidence type="ECO:0000259" key="8">
    <source>
        <dbReference type="SMART" id="SM00650"/>
    </source>
</evidence>
<feature type="binding site" evidence="7">
    <location>
        <position position="18"/>
    </location>
    <ligand>
        <name>S-adenosyl-L-methionine</name>
        <dbReference type="ChEBI" id="CHEBI:59789"/>
    </ligand>
</feature>
<keyword evidence="4 7" id="KW-0949">S-adenosyl-L-methionine</keyword>
<dbReference type="InterPro" id="IPR029063">
    <property type="entry name" value="SAM-dependent_MTases_sf"/>
</dbReference>
<feature type="binding site" evidence="7">
    <location>
        <position position="45"/>
    </location>
    <ligand>
        <name>S-adenosyl-L-methionine</name>
        <dbReference type="ChEBI" id="CHEBI:59789"/>
    </ligand>
</feature>
<reference evidence="9" key="1">
    <citation type="journal article" date="2017" name="Genome Announc.">
        <title>High-Quality Whole-Genome Sequences of the Oligo-Mouse-Microbiota Bacterial Community.</title>
        <authorList>
            <person name="Garzetti D."/>
            <person name="Brugiroux S."/>
            <person name="Bunk B."/>
            <person name="Pukall R."/>
            <person name="McCoy K.D."/>
            <person name="Macpherson A.J."/>
            <person name="Stecher B."/>
        </authorList>
    </citation>
    <scope>NUCLEOTIDE SEQUENCE</scope>
    <source>
        <strain evidence="9">KB18</strain>
    </source>
</reference>
<evidence type="ECO:0000256" key="4">
    <source>
        <dbReference type="ARBA" id="ARBA00022691"/>
    </source>
</evidence>
<dbReference type="RefSeq" id="WP_066538037.1">
    <property type="nucleotide sequence ID" value="NZ_CP021422.1"/>
</dbReference>
<dbReference type="InterPro" id="IPR023165">
    <property type="entry name" value="rRNA_Ade_diMease-like_C"/>
</dbReference>
<dbReference type="Gene3D" id="3.40.50.150">
    <property type="entry name" value="Vaccinia Virus protein VP39"/>
    <property type="match status" value="1"/>
</dbReference>
<evidence type="ECO:0000313" key="9">
    <source>
        <dbReference type="EMBL" id="ASB42340.1"/>
    </source>
</evidence>
<dbReference type="SUPFAM" id="SSF53335">
    <property type="entry name" value="S-adenosyl-L-methionine-dependent methyltransferases"/>
    <property type="match status" value="1"/>
</dbReference>
<dbReference type="SMART" id="SM00650">
    <property type="entry name" value="rADc"/>
    <property type="match status" value="1"/>
</dbReference>
<feature type="domain" description="Ribosomal RNA adenine methylase transferase N-terminal" evidence="8">
    <location>
        <begin position="25"/>
        <end position="186"/>
    </location>
</feature>
<organism evidence="10 12">
    <name type="scientific">Acutalibacter muris</name>
    <dbReference type="NCBI Taxonomy" id="1796620"/>
    <lineage>
        <taxon>Bacteria</taxon>
        <taxon>Bacillati</taxon>
        <taxon>Bacillota</taxon>
        <taxon>Clostridia</taxon>
        <taxon>Eubacteriales</taxon>
        <taxon>Acutalibacteraceae</taxon>
        <taxon>Acutalibacter</taxon>
    </lineage>
</organism>
<dbReference type="Proteomes" id="UP000196710">
    <property type="component" value="Chromosome"/>
</dbReference>
<dbReference type="EMBL" id="CP021422">
    <property type="protein sequence ID" value="ASB42340.1"/>
    <property type="molecule type" value="Genomic_DNA"/>
</dbReference>